<keyword evidence="5" id="KW-1185">Reference proteome</keyword>
<dbReference type="OrthoDB" id="273614at2"/>
<dbReference type="CDD" id="cd04301">
    <property type="entry name" value="NAT_SF"/>
    <property type="match status" value="1"/>
</dbReference>
<feature type="domain" description="N-acetyltransferase" evidence="3">
    <location>
        <begin position="176"/>
        <end position="337"/>
    </location>
</feature>
<evidence type="ECO:0000313" key="4">
    <source>
        <dbReference type="EMBL" id="RYV50235.1"/>
    </source>
</evidence>
<proteinExistence type="predicted"/>
<protein>
    <submittedName>
        <fullName evidence="4">GNAT family N-acetyltransferase</fullName>
    </submittedName>
</protein>
<dbReference type="InterPro" id="IPR050832">
    <property type="entry name" value="Bact_Acetyltransf"/>
</dbReference>
<dbReference type="InterPro" id="IPR016181">
    <property type="entry name" value="Acyl_CoA_acyltransferase"/>
</dbReference>
<dbReference type="AlphaFoldDB" id="A0A4Q5MXA1"/>
<evidence type="ECO:0000256" key="1">
    <source>
        <dbReference type="ARBA" id="ARBA00022679"/>
    </source>
</evidence>
<organism evidence="4 5">
    <name type="scientific">Pengzhenrongella frigida</name>
    <dbReference type="NCBI Taxonomy" id="1259133"/>
    <lineage>
        <taxon>Bacteria</taxon>
        <taxon>Bacillati</taxon>
        <taxon>Actinomycetota</taxon>
        <taxon>Actinomycetes</taxon>
        <taxon>Micrococcales</taxon>
        <taxon>Pengzhenrongella</taxon>
    </lineage>
</organism>
<reference evidence="4 5" key="1">
    <citation type="submission" date="2019-01" db="EMBL/GenBank/DDBJ databases">
        <title>Novel species of Cellulomonas.</title>
        <authorList>
            <person name="Liu Q."/>
            <person name="Xin Y.-H."/>
        </authorList>
    </citation>
    <scope>NUCLEOTIDE SEQUENCE [LARGE SCALE GENOMIC DNA]</scope>
    <source>
        <strain evidence="4 5">HLT2-17</strain>
    </source>
</reference>
<dbReference type="PANTHER" id="PTHR43877:SF2">
    <property type="entry name" value="AMINOALKYLPHOSPHONATE N-ACETYLTRANSFERASE-RELATED"/>
    <property type="match status" value="1"/>
</dbReference>
<accession>A0A4Q5MXA1</accession>
<dbReference type="EMBL" id="SDWW01000038">
    <property type="protein sequence ID" value="RYV50235.1"/>
    <property type="molecule type" value="Genomic_DNA"/>
</dbReference>
<dbReference type="SUPFAM" id="SSF55729">
    <property type="entry name" value="Acyl-CoA N-acyltransferases (Nat)"/>
    <property type="match status" value="2"/>
</dbReference>
<feature type="domain" description="N-acetyltransferase" evidence="3">
    <location>
        <begin position="7"/>
        <end position="169"/>
    </location>
</feature>
<sequence length="338" mass="36122">MTAPSGITIRLAHPHEHAEVGLLTVAGFAAGPYGAATDPDRVALLHDAAGRAEAGELLVAVDDATGELVGTASLLRAGARYSRRALPDEAEVRLLATSQAGRGRGVGAALMESALERARGWGVTALVVDTGPGNLTAQRLYHRLGFERVPERETTHIPGVGVLIVFRFALQPGDGVLVRLVRVEELDRVSELSVSAYAGDFGDLSPTYLASIADVAPRALEHEVWVAEDRATGALLGTVATPRPGSHISPLGRPGELDFRLLAVDPAARGRGLGTLLTCHVIRLARLRGLRRVVLNSGPEMFTAHRLYERLGFVRLPERETFLPDGRRLYAFGLDLPD</sequence>
<dbReference type="Proteomes" id="UP000293764">
    <property type="component" value="Unassembled WGS sequence"/>
</dbReference>
<comment type="caution">
    <text evidence="4">The sequence shown here is derived from an EMBL/GenBank/DDBJ whole genome shotgun (WGS) entry which is preliminary data.</text>
</comment>
<dbReference type="InterPro" id="IPR000182">
    <property type="entry name" value="GNAT_dom"/>
</dbReference>
<evidence type="ECO:0000259" key="3">
    <source>
        <dbReference type="PROSITE" id="PS51186"/>
    </source>
</evidence>
<gene>
    <name evidence="4" type="ORF">EUA98_14515</name>
</gene>
<dbReference type="PANTHER" id="PTHR43877">
    <property type="entry name" value="AMINOALKYLPHOSPHONATE N-ACETYLTRANSFERASE-RELATED-RELATED"/>
    <property type="match status" value="1"/>
</dbReference>
<evidence type="ECO:0000256" key="2">
    <source>
        <dbReference type="ARBA" id="ARBA00023315"/>
    </source>
</evidence>
<evidence type="ECO:0000313" key="5">
    <source>
        <dbReference type="Proteomes" id="UP000293764"/>
    </source>
</evidence>
<name>A0A4Q5MXA1_9MICO</name>
<keyword evidence="1 4" id="KW-0808">Transferase</keyword>
<dbReference type="RefSeq" id="WP_130103409.1">
    <property type="nucleotide sequence ID" value="NZ_SDWW01000038.1"/>
</dbReference>
<dbReference type="Gene3D" id="3.40.630.30">
    <property type="match status" value="2"/>
</dbReference>
<dbReference type="GO" id="GO:0016747">
    <property type="term" value="F:acyltransferase activity, transferring groups other than amino-acyl groups"/>
    <property type="evidence" value="ECO:0007669"/>
    <property type="project" value="InterPro"/>
</dbReference>
<dbReference type="PROSITE" id="PS51186">
    <property type="entry name" value="GNAT"/>
    <property type="match status" value="2"/>
</dbReference>
<dbReference type="Pfam" id="PF00583">
    <property type="entry name" value="Acetyltransf_1"/>
    <property type="match status" value="1"/>
</dbReference>
<keyword evidence="2" id="KW-0012">Acyltransferase</keyword>
<dbReference type="Pfam" id="PF13508">
    <property type="entry name" value="Acetyltransf_7"/>
    <property type="match status" value="1"/>
</dbReference>